<dbReference type="CDD" id="cd12281">
    <property type="entry name" value="RRM1_TatSF1_like"/>
    <property type="match status" value="1"/>
</dbReference>
<dbReference type="PROSITE" id="PS50102">
    <property type="entry name" value="RRM"/>
    <property type="match status" value="1"/>
</dbReference>
<comment type="similarity">
    <text evidence="1">Belongs to the HTATSF1 family.</text>
</comment>
<dbReference type="InterPro" id="IPR000504">
    <property type="entry name" value="RRM_dom"/>
</dbReference>
<dbReference type="InterPro" id="IPR034393">
    <property type="entry name" value="TatSF1-like"/>
</dbReference>
<dbReference type="Gene3D" id="3.30.70.330">
    <property type="match status" value="1"/>
</dbReference>
<organism evidence="8 9">
    <name type="scientific">Rozella allomycis (strain CSF55)</name>
    <dbReference type="NCBI Taxonomy" id="988480"/>
    <lineage>
        <taxon>Eukaryota</taxon>
        <taxon>Fungi</taxon>
        <taxon>Fungi incertae sedis</taxon>
        <taxon>Cryptomycota</taxon>
        <taxon>Cryptomycota incertae sedis</taxon>
        <taxon>Rozella</taxon>
    </lineage>
</organism>
<dbReference type="EMBL" id="ML005557">
    <property type="protein sequence ID" value="RKP18113.1"/>
    <property type="molecule type" value="Genomic_DNA"/>
</dbReference>
<evidence type="ECO:0000256" key="3">
    <source>
        <dbReference type="ARBA" id="ARBA00022737"/>
    </source>
</evidence>
<dbReference type="GO" id="GO:0000398">
    <property type="term" value="P:mRNA splicing, via spliceosome"/>
    <property type="evidence" value="ECO:0007669"/>
    <property type="project" value="InterPro"/>
</dbReference>
<dbReference type="GO" id="GO:0005684">
    <property type="term" value="C:U2-type spliceosomal complex"/>
    <property type="evidence" value="ECO:0007669"/>
    <property type="project" value="TreeGrafter"/>
</dbReference>
<dbReference type="SUPFAM" id="SSF54928">
    <property type="entry name" value="RNA-binding domain, RBD"/>
    <property type="match status" value="1"/>
</dbReference>
<evidence type="ECO:0000256" key="4">
    <source>
        <dbReference type="ARBA" id="ARBA00022884"/>
    </source>
</evidence>
<dbReference type="InterPro" id="IPR012677">
    <property type="entry name" value="Nucleotide-bd_a/b_plait_sf"/>
</dbReference>
<keyword evidence="2" id="KW-0507">mRNA processing</keyword>
<dbReference type="PANTHER" id="PTHR15608">
    <property type="entry name" value="SPLICING FACTOR U2AF-ASSOCIATED PROTEIN 2"/>
    <property type="match status" value="1"/>
</dbReference>
<evidence type="ECO:0000256" key="6">
    <source>
        <dbReference type="PROSITE-ProRule" id="PRU00176"/>
    </source>
</evidence>
<dbReference type="AlphaFoldDB" id="A0A4P9YF32"/>
<keyword evidence="4 6" id="KW-0694">RNA-binding</keyword>
<dbReference type="SMART" id="SM00360">
    <property type="entry name" value="RRM"/>
    <property type="match status" value="1"/>
</dbReference>
<dbReference type="InterPro" id="IPR035979">
    <property type="entry name" value="RBD_domain_sf"/>
</dbReference>
<evidence type="ECO:0000313" key="9">
    <source>
        <dbReference type="Proteomes" id="UP000281549"/>
    </source>
</evidence>
<dbReference type="GO" id="GO:0005686">
    <property type="term" value="C:U2 snRNP"/>
    <property type="evidence" value="ECO:0007669"/>
    <property type="project" value="TreeGrafter"/>
</dbReference>
<sequence>MNLPPPGYPENTRIHFDLETQTYTKKDEEYNVIVEWDPLKKAWFPKLDDPTVENSLAIYDMEHNLIEKNQNLDVEVKSKKKSSKKRVKENVNTSVYVSQLPEDVTVKDLERYFGKCGLFLEDFATGTLFSKYILGQPRIKIYHDEHGNPKGDALITYFKPESVDLAISLLDETEIAPGCIIRVQEPIYETKDDDNIDEKKKKKKTDKKI</sequence>
<dbReference type="PANTHER" id="PTHR15608:SF0">
    <property type="entry name" value="HIV TAT-SPECIFIC FACTOR 1"/>
    <property type="match status" value="1"/>
</dbReference>
<feature type="non-terminal residue" evidence="8">
    <location>
        <position position="209"/>
    </location>
</feature>
<dbReference type="InterPro" id="IPR034392">
    <property type="entry name" value="TatSF1-like_RRM1"/>
</dbReference>
<evidence type="ECO:0000256" key="5">
    <source>
        <dbReference type="ARBA" id="ARBA00023187"/>
    </source>
</evidence>
<evidence type="ECO:0000259" key="7">
    <source>
        <dbReference type="PROSITE" id="PS50102"/>
    </source>
</evidence>
<keyword evidence="5" id="KW-0508">mRNA splicing</keyword>
<gene>
    <name evidence="8" type="ORF">ROZALSC1DRAFT_23548</name>
</gene>
<evidence type="ECO:0000256" key="2">
    <source>
        <dbReference type="ARBA" id="ARBA00022664"/>
    </source>
</evidence>
<feature type="domain" description="RRM" evidence="7">
    <location>
        <begin position="93"/>
        <end position="184"/>
    </location>
</feature>
<evidence type="ECO:0000313" key="8">
    <source>
        <dbReference type="EMBL" id="RKP18113.1"/>
    </source>
</evidence>
<dbReference type="Proteomes" id="UP000281549">
    <property type="component" value="Unassembled WGS sequence"/>
</dbReference>
<keyword evidence="3" id="KW-0677">Repeat</keyword>
<accession>A0A4P9YF32</accession>
<dbReference type="GO" id="GO:0003723">
    <property type="term" value="F:RNA binding"/>
    <property type="evidence" value="ECO:0007669"/>
    <property type="project" value="UniProtKB-UniRule"/>
</dbReference>
<reference evidence="9" key="1">
    <citation type="journal article" date="2018" name="Nat. Microbiol.">
        <title>Leveraging single-cell genomics to expand the fungal tree of life.</title>
        <authorList>
            <person name="Ahrendt S.R."/>
            <person name="Quandt C.A."/>
            <person name="Ciobanu D."/>
            <person name="Clum A."/>
            <person name="Salamov A."/>
            <person name="Andreopoulos B."/>
            <person name="Cheng J.F."/>
            <person name="Woyke T."/>
            <person name="Pelin A."/>
            <person name="Henrissat B."/>
            <person name="Reynolds N.K."/>
            <person name="Benny G.L."/>
            <person name="Smith M.E."/>
            <person name="James T.Y."/>
            <person name="Grigoriev I.V."/>
        </authorList>
    </citation>
    <scope>NUCLEOTIDE SEQUENCE [LARGE SCALE GENOMIC DNA]</scope>
    <source>
        <strain evidence="9">CSF55</strain>
    </source>
</reference>
<proteinExistence type="inferred from homology"/>
<name>A0A4P9YF32_ROZAC</name>
<protein>
    <recommendedName>
        <fullName evidence="7">RRM domain-containing protein</fullName>
    </recommendedName>
</protein>
<evidence type="ECO:0000256" key="1">
    <source>
        <dbReference type="ARBA" id="ARBA00007747"/>
    </source>
</evidence>